<reference evidence="8 9" key="1">
    <citation type="submission" date="2017-09" db="EMBL/GenBank/DDBJ databases">
        <title>Depth-based differentiation of microbial function through sediment-hosted aquifers and enrichment of novel symbionts in the deep terrestrial subsurface.</title>
        <authorList>
            <person name="Probst A.J."/>
            <person name="Ladd B."/>
            <person name="Jarett J.K."/>
            <person name="Geller-Mcgrath D.E."/>
            <person name="Sieber C.M."/>
            <person name="Emerson J.B."/>
            <person name="Anantharaman K."/>
            <person name="Thomas B.C."/>
            <person name="Malmstrom R."/>
            <person name="Stieglmeier M."/>
            <person name="Klingl A."/>
            <person name="Woyke T."/>
            <person name="Ryan C.M."/>
            <person name="Banfield J.F."/>
        </authorList>
    </citation>
    <scope>NUCLEOTIDE SEQUENCE [LARGE SCALE GENOMIC DNA]</scope>
    <source>
        <strain evidence="8">CG11_big_fil_rev_8_21_14_0_20_37_16</strain>
    </source>
</reference>
<feature type="domain" description="Phosphoribosyltransferase" evidence="7">
    <location>
        <begin position="35"/>
        <end position="153"/>
    </location>
</feature>
<dbReference type="EMBL" id="PCVK01000120">
    <property type="protein sequence ID" value="PIQ71289.1"/>
    <property type="molecule type" value="Genomic_DNA"/>
</dbReference>
<comment type="similarity">
    <text evidence="6">Belongs to the purine/pyrimidine phosphoribosyltransferase family. PyrE subfamily.</text>
</comment>
<sequence length="210" mass="22707">MDNVVDILKKVGAVITDSHFVYTSGKHGSVYVNKDAVYPHTAETSRIGELFAKKYKDIDIDVVAAPALGGIILSQWVAFHLSKLKSKEILGVYTEKTPDKQMIFTRGYDKLVKGKNVLVIEDLTTTGGSVRKVVDTVKATGGKVVAVCVMVNRDPEKVTSEVVGAPFSALGVIEASAFDEAVCPLCKENVPINTNVGHGKKYLEAKRGRI</sequence>
<comment type="catalytic activity">
    <reaction evidence="6">
        <text>orotidine 5'-phosphate + diphosphate = orotate + 5-phospho-alpha-D-ribose 1-diphosphate</text>
        <dbReference type="Rhea" id="RHEA:10380"/>
        <dbReference type="ChEBI" id="CHEBI:30839"/>
        <dbReference type="ChEBI" id="CHEBI:33019"/>
        <dbReference type="ChEBI" id="CHEBI:57538"/>
        <dbReference type="ChEBI" id="CHEBI:58017"/>
        <dbReference type="EC" id="2.4.2.10"/>
    </reaction>
</comment>
<dbReference type="EC" id="2.4.2.10" evidence="2 6"/>
<comment type="subunit">
    <text evidence="6">Homodimer.</text>
</comment>
<feature type="binding site" evidence="6">
    <location>
        <position position="125"/>
    </location>
    <ligand>
        <name>orotate</name>
        <dbReference type="ChEBI" id="CHEBI:30839"/>
    </ligand>
</feature>
<keyword evidence="3 6" id="KW-0328">Glycosyltransferase</keyword>
<feature type="binding site" description="in other chain" evidence="6">
    <location>
        <position position="96"/>
    </location>
    <ligand>
        <name>5-phospho-alpha-D-ribose 1-diphosphate</name>
        <dbReference type="ChEBI" id="CHEBI:58017"/>
        <note>ligand shared between dimeric partners</note>
    </ligand>
</feature>
<comment type="caution">
    <text evidence="8">The sequence shown here is derived from an EMBL/GenBank/DDBJ whole genome shotgun (WGS) entry which is preliminary data.</text>
</comment>
<proteinExistence type="inferred from homology"/>
<evidence type="ECO:0000256" key="3">
    <source>
        <dbReference type="ARBA" id="ARBA00022676"/>
    </source>
</evidence>
<evidence type="ECO:0000256" key="4">
    <source>
        <dbReference type="ARBA" id="ARBA00022679"/>
    </source>
</evidence>
<comment type="pathway">
    <text evidence="1 6">Pyrimidine metabolism; UMP biosynthesis via de novo pathway; UMP from orotate: step 1/2.</text>
</comment>
<dbReference type="Pfam" id="PF00156">
    <property type="entry name" value="Pribosyltran"/>
    <property type="match status" value="1"/>
</dbReference>
<comment type="function">
    <text evidence="6">Catalyzes the transfer of a ribosyl phosphate group from 5-phosphoribose 1-diphosphate to orotate, leading to the formation of orotidine monophosphate (OMP).</text>
</comment>
<dbReference type="InterPro" id="IPR000836">
    <property type="entry name" value="PRTase_dom"/>
</dbReference>
<evidence type="ECO:0000313" key="8">
    <source>
        <dbReference type="EMBL" id="PIQ71289.1"/>
    </source>
</evidence>
<keyword evidence="5 6" id="KW-0665">Pyrimidine biosynthesis</keyword>
<protein>
    <recommendedName>
        <fullName evidence="2 6">Orotate phosphoribosyltransferase</fullName>
        <shortName evidence="6">OPRT</shortName>
        <shortName evidence="6">OPRTase</shortName>
        <ecNumber evidence="2 6">2.4.2.10</ecNumber>
    </recommendedName>
</protein>
<dbReference type="GO" id="GO:0000287">
    <property type="term" value="F:magnesium ion binding"/>
    <property type="evidence" value="ECO:0007669"/>
    <property type="project" value="UniProtKB-UniRule"/>
</dbReference>
<gene>
    <name evidence="6" type="primary">pyrE</name>
    <name evidence="8" type="ORF">COV87_04225</name>
</gene>
<dbReference type="Proteomes" id="UP000229497">
    <property type="component" value="Unassembled WGS sequence"/>
</dbReference>
<accession>A0A2H0KJ61</accession>
<evidence type="ECO:0000256" key="5">
    <source>
        <dbReference type="ARBA" id="ARBA00022975"/>
    </source>
</evidence>
<evidence type="ECO:0000313" key="9">
    <source>
        <dbReference type="Proteomes" id="UP000229497"/>
    </source>
</evidence>
<dbReference type="HAMAP" id="MF_01208">
    <property type="entry name" value="PyrE"/>
    <property type="match status" value="1"/>
</dbReference>
<evidence type="ECO:0000256" key="1">
    <source>
        <dbReference type="ARBA" id="ARBA00004889"/>
    </source>
</evidence>
<evidence type="ECO:0000256" key="2">
    <source>
        <dbReference type="ARBA" id="ARBA00011971"/>
    </source>
</evidence>
<dbReference type="PANTHER" id="PTHR19278:SF9">
    <property type="entry name" value="URIDINE 5'-MONOPHOSPHATE SYNTHASE"/>
    <property type="match status" value="1"/>
</dbReference>
<organism evidence="8 9">
    <name type="scientific">Candidatus Roizmanbacteria bacterium CG11_big_fil_rev_8_21_14_0_20_37_16</name>
    <dbReference type="NCBI Taxonomy" id="1974857"/>
    <lineage>
        <taxon>Bacteria</taxon>
        <taxon>Candidatus Roizmaniibacteriota</taxon>
    </lineage>
</organism>
<name>A0A2H0KJ61_9BACT</name>
<keyword evidence="6" id="KW-0460">Magnesium</keyword>
<feature type="binding site" evidence="6">
    <location>
        <position position="153"/>
    </location>
    <ligand>
        <name>orotate</name>
        <dbReference type="ChEBI" id="CHEBI:30839"/>
    </ligand>
</feature>
<dbReference type="UniPathway" id="UPA00070">
    <property type="reaction ID" value="UER00119"/>
</dbReference>
<dbReference type="SUPFAM" id="SSF53271">
    <property type="entry name" value="PRTase-like"/>
    <property type="match status" value="1"/>
</dbReference>
<dbReference type="GO" id="GO:0044205">
    <property type="term" value="P:'de novo' UMP biosynthetic process"/>
    <property type="evidence" value="ECO:0007669"/>
    <property type="project" value="UniProtKB-UniRule"/>
</dbReference>
<keyword evidence="4 6" id="KW-0808">Transferase</keyword>
<dbReference type="AlphaFoldDB" id="A0A2H0KJ61"/>
<comment type="cofactor">
    <cofactor evidence="6">
        <name>Mg(2+)</name>
        <dbReference type="ChEBI" id="CHEBI:18420"/>
    </cofactor>
</comment>
<dbReference type="InterPro" id="IPR029057">
    <property type="entry name" value="PRTase-like"/>
</dbReference>
<dbReference type="CDD" id="cd06223">
    <property type="entry name" value="PRTases_typeI"/>
    <property type="match status" value="1"/>
</dbReference>
<dbReference type="Gene3D" id="3.40.50.2020">
    <property type="match status" value="1"/>
</dbReference>
<dbReference type="GO" id="GO:0004588">
    <property type="term" value="F:orotate phosphoribosyltransferase activity"/>
    <property type="evidence" value="ECO:0007669"/>
    <property type="project" value="UniProtKB-UniRule"/>
</dbReference>
<dbReference type="GO" id="GO:0019856">
    <property type="term" value="P:pyrimidine nucleobase biosynthetic process"/>
    <property type="evidence" value="ECO:0007669"/>
    <property type="project" value="TreeGrafter"/>
</dbReference>
<comment type="caution">
    <text evidence="6">Lacks conserved residue(s) required for the propagation of feature annotation.</text>
</comment>
<dbReference type="PANTHER" id="PTHR19278">
    <property type="entry name" value="OROTATE PHOSPHORIBOSYLTRANSFERASE"/>
    <property type="match status" value="1"/>
</dbReference>
<evidence type="ECO:0000259" key="7">
    <source>
        <dbReference type="Pfam" id="PF00156"/>
    </source>
</evidence>
<dbReference type="InterPro" id="IPR023031">
    <property type="entry name" value="OPRT"/>
</dbReference>
<evidence type="ECO:0000256" key="6">
    <source>
        <dbReference type="HAMAP-Rule" id="MF_01208"/>
    </source>
</evidence>
<feature type="binding site" description="in other chain" evidence="6">
    <location>
        <begin position="121"/>
        <end position="129"/>
    </location>
    <ligand>
        <name>5-phospho-alpha-D-ribose 1-diphosphate</name>
        <dbReference type="ChEBI" id="CHEBI:58017"/>
        <note>ligand shared between dimeric partners</note>
    </ligand>
</feature>